<organism evidence="7 8">
    <name type="scientific">Rouxiella badensis</name>
    <dbReference type="NCBI Taxonomy" id="1646377"/>
    <lineage>
        <taxon>Bacteria</taxon>
        <taxon>Pseudomonadati</taxon>
        <taxon>Pseudomonadota</taxon>
        <taxon>Gammaproteobacteria</taxon>
        <taxon>Enterobacterales</taxon>
        <taxon>Yersiniaceae</taxon>
        <taxon>Rouxiella</taxon>
    </lineage>
</organism>
<gene>
    <name evidence="7" type="ORF">BS640_06185</name>
</gene>
<dbReference type="InterPro" id="IPR018313">
    <property type="entry name" value="SBP_3_CS"/>
</dbReference>
<dbReference type="SUPFAM" id="SSF53850">
    <property type="entry name" value="Periplasmic binding protein-like II"/>
    <property type="match status" value="1"/>
</dbReference>
<evidence type="ECO:0000256" key="1">
    <source>
        <dbReference type="ARBA" id="ARBA00004196"/>
    </source>
</evidence>
<comment type="similarity">
    <text evidence="2 4">Belongs to the bacterial solute-binding protein 3 family.</text>
</comment>
<comment type="caution">
    <text evidence="7">The sequence shown here is derived from an EMBL/GenBank/DDBJ whole genome shotgun (WGS) entry which is preliminary data.</text>
</comment>
<proteinExistence type="inferred from homology"/>
<feature type="domain" description="Solute-binding protein family 3/N-terminal" evidence="6">
    <location>
        <begin position="32"/>
        <end position="281"/>
    </location>
</feature>
<dbReference type="PANTHER" id="PTHR35936">
    <property type="entry name" value="MEMBRANE-BOUND LYTIC MUREIN TRANSGLYCOSYLASE F"/>
    <property type="match status" value="1"/>
</dbReference>
<dbReference type="EMBL" id="MRWE01000007">
    <property type="protein sequence ID" value="ORJ26425.1"/>
    <property type="molecule type" value="Genomic_DNA"/>
</dbReference>
<evidence type="ECO:0000313" key="8">
    <source>
        <dbReference type="Proteomes" id="UP000192536"/>
    </source>
</evidence>
<reference evidence="7 8" key="1">
    <citation type="journal article" date="2017" name="Int. J. Syst. Evol. Microbiol.">
        <title>Rouxiella badensis sp. nov. and Rouxiella silvae sp. nov. isolated from peat bog soil in Germany and emendation of the genus description.</title>
        <authorList>
            <person name="Le Fleche-Mateos A."/>
            <person name="Kugler J.H."/>
            <person name="Hansen S.H."/>
            <person name="Syldatk C."/>
            <person name="Hausmann R."/>
            <person name="Lomprez F."/>
            <person name="Vandenbogaert M."/>
            <person name="Manuguerra J.C."/>
            <person name="Grimont P.A."/>
        </authorList>
    </citation>
    <scope>NUCLEOTIDE SEQUENCE [LARGE SCALE GENOMIC DNA]</scope>
    <source>
        <strain evidence="7 8">DSM 100043</strain>
    </source>
</reference>
<dbReference type="AlphaFoldDB" id="A0A1X0WI06"/>
<keyword evidence="8" id="KW-1185">Reference proteome</keyword>
<name>A0A1X0WI06_9GAMM</name>
<sequence length="285" mass="30704">MKLASLVSALCLTATLFIPFTSHAEAGKKWTVVKIATEGAFRPFNFTKPDGTLDGFEIDLYKVLCQKMDVKCEIVVQPFAGIIPALNAGKFDAIMDGLSATDARKKIIDFSVPYSNTGQTFAVMKGSPLAVMPDLGKRFSLTRDEAGAEAEVAKIAPLLKGKIVGVQGSSIGEQFLQKYLKGIVTIRQYKTTEEHDLDLKSGRVDMIFASATYLTGAKAKPGNQDIELAGPQFIGGLLGAGSAVGIRKSDPELKKMFDDAILQTKQDGTLKTLAMKWFGTDTVPQ</sequence>
<protein>
    <submittedName>
        <fullName evidence="7">ABC transporter substrate-binding protein</fullName>
    </submittedName>
</protein>
<evidence type="ECO:0000256" key="5">
    <source>
        <dbReference type="SAM" id="SignalP"/>
    </source>
</evidence>
<dbReference type="GO" id="GO:0030288">
    <property type="term" value="C:outer membrane-bounded periplasmic space"/>
    <property type="evidence" value="ECO:0007669"/>
    <property type="project" value="UniProtKB-ARBA"/>
</dbReference>
<dbReference type="Pfam" id="PF00497">
    <property type="entry name" value="SBP_bac_3"/>
    <property type="match status" value="1"/>
</dbReference>
<dbReference type="Gene3D" id="3.40.190.10">
    <property type="entry name" value="Periplasmic binding protein-like II"/>
    <property type="match status" value="2"/>
</dbReference>
<evidence type="ECO:0000256" key="4">
    <source>
        <dbReference type="RuleBase" id="RU003744"/>
    </source>
</evidence>
<evidence type="ECO:0000313" key="7">
    <source>
        <dbReference type="EMBL" id="ORJ26425.1"/>
    </source>
</evidence>
<dbReference type="RefSeq" id="WP_017490947.1">
    <property type="nucleotide sequence ID" value="NZ_CAUQAZ010000010.1"/>
</dbReference>
<dbReference type="Proteomes" id="UP000192536">
    <property type="component" value="Unassembled WGS sequence"/>
</dbReference>
<evidence type="ECO:0000256" key="3">
    <source>
        <dbReference type="ARBA" id="ARBA00022729"/>
    </source>
</evidence>
<accession>A0A1X0WI06</accession>
<dbReference type="CDD" id="cd13699">
    <property type="entry name" value="PBP2_OccT_like"/>
    <property type="match status" value="1"/>
</dbReference>
<dbReference type="PROSITE" id="PS01039">
    <property type="entry name" value="SBP_BACTERIAL_3"/>
    <property type="match status" value="1"/>
</dbReference>
<dbReference type="STRING" id="1646377.BS640_06185"/>
<evidence type="ECO:0000256" key="2">
    <source>
        <dbReference type="ARBA" id="ARBA00010333"/>
    </source>
</evidence>
<feature type="signal peptide" evidence="5">
    <location>
        <begin position="1"/>
        <end position="24"/>
    </location>
</feature>
<feature type="chain" id="PRO_5010867422" evidence="5">
    <location>
        <begin position="25"/>
        <end position="285"/>
    </location>
</feature>
<comment type="subcellular location">
    <subcellularLocation>
        <location evidence="1">Cell envelope</location>
    </subcellularLocation>
</comment>
<evidence type="ECO:0000259" key="6">
    <source>
        <dbReference type="SMART" id="SM00062"/>
    </source>
</evidence>
<keyword evidence="3 5" id="KW-0732">Signal</keyword>
<dbReference type="PANTHER" id="PTHR35936:SF17">
    <property type="entry name" value="ARGININE-BINDING EXTRACELLULAR PROTEIN ARTP"/>
    <property type="match status" value="1"/>
</dbReference>
<dbReference type="InterPro" id="IPR001638">
    <property type="entry name" value="Solute-binding_3/MltF_N"/>
</dbReference>
<dbReference type="SMART" id="SM00062">
    <property type="entry name" value="PBPb"/>
    <property type="match status" value="1"/>
</dbReference>